<feature type="transmembrane region" description="Helical" evidence="5">
    <location>
        <begin position="64"/>
        <end position="85"/>
    </location>
</feature>
<feature type="transmembrane region" description="Helical" evidence="5">
    <location>
        <begin position="240"/>
        <end position="258"/>
    </location>
</feature>
<evidence type="ECO:0000313" key="8">
    <source>
        <dbReference type="Proteomes" id="UP000182373"/>
    </source>
</evidence>
<dbReference type="EMBL" id="CP018191">
    <property type="protein sequence ID" value="APH53392.1"/>
    <property type="molecule type" value="Genomic_DNA"/>
</dbReference>
<dbReference type="AlphaFoldDB" id="A0AAC9KAZ1"/>
<feature type="transmembrane region" description="Helical" evidence="5">
    <location>
        <begin position="91"/>
        <end position="113"/>
    </location>
</feature>
<evidence type="ECO:0000256" key="5">
    <source>
        <dbReference type="SAM" id="Phobius"/>
    </source>
</evidence>
<keyword evidence="4 5" id="KW-0472">Membrane</keyword>
<evidence type="ECO:0000256" key="3">
    <source>
        <dbReference type="ARBA" id="ARBA00022989"/>
    </source>
</evidence>
<feature type="domain" description="O-antigen ligase-related" evidence="6">
    <location>
        <begin position="203"/>
        <end position="360"/>
    </location>
</feature>
<reference evidence="8" key="1">
    <citation type="submission" date="2016-11" db="EMBL/GenBank/DDBJ databases">
        <title>Comparative genomic and phenotypic analysis of Granulibacter bethesdensis clinical isolates from patients with chronic granulomatous disease.</title>
        <authorList>
            <person name="Zarember K.A."/>
            <person name="Porcella S.F."/>
            <person name="Chu J."/>
            <person name="Ding L."/>
            <person name="Dahlstrom E."/>
            <person name="Barbian K."/>
            <person name="Martens C."/>
            <person name="Sykora L."/>
            <person name="Kramer S."/>
            <person name="Pettinato A.M."/>
            <person name="Hong H."/>
            <person name="Wald G."/>
            <person name="Berg L.J."/>
            <person name="Rogge L.S."/>
            <person name="Greenberg D.E."/>
            <person name="Falcone E.L."/>
            <person name="Neves J.F."/>
            <person name="Simoes M.J."/>
            <person name="Casal M."/>
            <person name="Rodriguez-Lopez F.C."/>
            <person name="Zelazny A."/>
            <person name="Gallin J.I."/>
            <person name="Holland S.M."/>
        </authorList>
    </citation>
    <scope>NUCLEOTIDE SEQUENCE [LARGE SCALE GENOMIC DNA]</scope>
    <source>
        <strain evidence="8">NIH9.1</strain>
    </source>
</reference>
<evidence type="ECO:0000313" key="7">
    <source>
        <dbReference type="EMBL" id="APH53392.1"/>
    </source>
</evidence>
<evidence type="ECO:0000256" key="2">
    <source>
        <dbReference type="ARBA" id="ARBA00022692"/>
    </source>
</evidence>
<organism evidence="7 8">
    <name type="scientific">Granulibacter bethesdensis</name>
    <dbReference type="NCBI Taxonomy" id="364410"/>
    <lineage>
        <taxon>Bacteria</taxon>
        <taxon>Pseudomonadati</taxon>
        <taxon>Pseudomonadota</taxon>
        <taxon>Alphaproteobacteria</taxon>
        <taxon>Acetobacterales</taxon>
        <taxon>Acetobacteraceae</taxon>
        <taxon>Granulibacter</taxon>
    </lineage>
</organism>
<accession>A0AAC9KAZ1</accession>
<feature type="transmembrane region" description="Helical" evidence="5">
    <location>
        <begin position="196"/>
        <end position="212"/>
    </location>
</feature>
<evidence type="ECO:0000259" key="6">
    <source>
        <dbReference type="Pfam" id="PF04932"/>
    </source>
</evidence>
<proteinExistence type="predicted"/>
<keyword evidence="3 5" id="KW-1133">Transmembrane helix</keyword>
<feature type="transmembrane region" description="Helical" evidence="5">
    <location>
        <begin position="33"/>
        <end position="52"/>
    </location>
</feature>
<keyword evidence="2 5" id="KW-0812">Transmembrane</keyword>
<feature type="transmembrane region" description="Helical" evidence="5">
    <location>
        <begin position="7"/>
        <end position="27"/>
    </location>
</feature>
<sequence>MSTVSRAAVSAGIERASVVALLLLPIFLTHGRGIAECLTSGIAALFLIRSALVHEWGWLRTGWLKIGLLWWGWLVLCSLPVGSLGQGGLPSLLQAVLTVRFLIFVVALEYLLLRSGQVRLWLRRLLEITFFYMAAQTAFQFVTGHNMFGWPRGPDGELTGPYQHPRAAPPYSRLLFPVLLPMLMQALRTPWQAGGILRMALITVSFVLLVLMGERMPLLLVFGPGLGVAFIYLRRLRLPLAALAGLAALLVAASPVISPQVHHRLVEKFSQQMGAFGGSHYGQILSRSLVMTADNPLTGRGFDGFRTGCDDPRYFRVSSIGRALGDRSPDGGGAAICVQHPHNHYLQALTDAGYPGLVLFSALVIAWIVALTRGLYRHPTPLRVGLLAAVVIQEWPLASASSVTSMPLSGWFFLLLGFGLAEARLALGSDKERVISVS</sequence>
<gene>
    <name evidence="7" type="ORF">GbCGDNIH9_0169</name>
</gene>
<dbReference type="PANTHER" id="PTHR37422:SF13">
    <property type="entry name" value="LIPOPOLYSACCHARIDE BIOSYNTHESIS PROTEIN PA4999-RELATED"/>
    <property type="match status" value="1"/>
</dbReference>
<dbReference type="Pfam" id="PF04932">
    <property type="entry name" value="Wzy_C"/>
    <property type="match status" value="1"/>
</dbReference>
<feature type="transmembrane region" description="Helical" evidence="5">
    <location>
        <begin position="218"/>
        <end position="233"/>
    </location>
</feature>
<dbReference type="GO" id="GO:0016020">
    <property type="term" value="C:membrane"/>
    <property type="evidence" value="ECO:0007669"/>
    <property type="project" value="UniProtKB-SubCell"/>
</dbReference>
<comment type="subcellular location">
    <subcellularLocation>
        <location evidence="1">Membrane</location>
        <topology evidence="1">Multi-pass membrane protein</topology>
    </subcellularLocation>
</comment>
<dbReference type="Proteomes" id="UP000182373">
    <property type="component" value="Chromosome"/>
</dbReference>
<dbReference type="InterPro" id="IPR007016">
    <property type="entry name" value="O-antigen_ligase-rel_domated"/>
</dbReference>
<protein>
    <recommendedName>
        <fullName evidence="6">O-antigen ligase-related domain-containing protein</fullName>
    </recommendedName>
</protein>
<evidence type="ECO:0000256" key="4">
    <source>
        <dbReference type="ARBA" id="ARBA00023136"/>
    </source>
</evidence>
<dbReference type="InterPro" id="IPR051533">
    <property type="entry name" value="WaaL-like"/>
</dbReference>
<feature type="transmembrane region" description="Helical" evidence="5">
    <location>
        <begin position="352"/>
        <end position="372"/>
    </location>
</feature>
<evidence type="ECO:0000256" key="1">
    <source>
        <dbReference type="ARBA" id="ARBA00004141"/>
    </source>
</evidence>
<name>A0AAC9KAZ1_9PROT</name>
<dbReference type="PANTHER" id="PTHR37422">
    <property type="entry name" value="TEICHURONIC ACID BIOSYNTHESIS PROTEIN TUAE"/>
    <property type="match status" value="1"/>
</dbReference>
<dbReference type="RefSeq" id="WP_081368762.1">
    <property type="nucleotide sequence ID" value="NZ_CP018191.1"/>
</dbReference>